<feature type="compositionally biased region" description="Polar residues" evidence="1">
    <location>
        <begin position="7"/>
        <end position="23"/>
    </location>
</feature>
<gene>
    <name evidence="2" type="ORF">R1sor_007576</name>
</gene>
<dbReference type="AlphaFoldDB" id="A0ABD3HUH8"/>
<feature type="region of interest" description="Disordered" evidence="1">
    <location>
        <begin position="232"/>
        <end position="251"/>
    </location>
</feature>
<feature type="region of interest" description="Disordered" evidence="1">
    <location>
        <begin position="124"/>
        <end position="143"/>
    </location>
</feature>
<sequence>MTLEKPFTTTPAVETTQRSSTPETKAVCFDPRVLEVTPNTASGSEGWPSDKEWSVNAVSTRSKKDLLIVPNSREHRKKAKRSRRKAKKVDVISTTSSDEQVDTTPLKYKDDISHVIKSTIARKLGTEDPPPIPKEKEVQPATTIASTRETMESGMNATLKGSERKCLTPSESTAGHLRRLSADTRDPSINSFFIECYEADDTELAAFDNEVRTLFISGMEAIEDNGEPLGYQRPTSLAEPTFPSGKTSPSDTSDQILKLHQIWQLDPEPSTEEVPTREDEVVGATTF</sequence>
<dbReference type="EMBL" id="JBJQOH010000003">
    <property type="protein sequence ID" value="KAL3693925.1"/>
    <property type="molecule type" value="Genomic_DNA"/>
</dbReference>
<protein>
    <submittedName>
        <fullName evidence="2">Uncharacterized protein</fullName>
    </submittedName>
</protein>
<evidence type="ECO:0000256" key="1">
    <source>
        <dbReference type="SAM" id="MobiDB-lite"/>
    </source>
</evidence>
<comment type="caution">
    <text evidence="2">The sequence shown here is derived from an EMBL/GenBank/DDBJ whole genome shotgun (WGS) entry which is preliminary data.</text>
</comment>
<evidence type="ECO:0000313" key="3">
    <source>
        <dbReference type="Proteomes" id="UP001633002"/>
    </source>
</evidence>
<evidence type="ECO:0000313" key="2">
    <source>
        <dbReference type="EMBL" id="KAL3693925.1"/>
    </source>
</evidence>
<feature type="region of interest" description="Disordered" evidence="1">
    <location>
        <begin position="1"/>
        <end position="24"/>
    </location>
</feature>
<dbReference type="Proteomes" id="UP001633002">
    <property type="component" value="Unassembled WGS sequence"/>
</dbReference>
<feature type="region of interest" description="Disordered" evidence="1">
    <location>
        <begin position="266"/>
        <end position="287"/>
    </location>
</feature>
<accession>A0ABD3HUH8</accession>
<name>A0ABD3HUH8_9MARC</name>
<organism evidence="2 3">
    <name type="scientific">Riccia sorocarpa</name>
    <dbReference type="NCBI Taxonomy" id="122646"/>
    <lineage>
        <taxon>Eukaryota</taxon>
        <taxon>Viridiplantae</taxon>
        <taxon>Streptophyta</taxon>
        <taxon>Embryophyta</taxon>
        <taxon>Marchantiophyta</taxon>
        <taxon>Marchantiopsida</taxon>
        <taxon>Marchantiidae</taxon>
        <taxon>Marchantiales</taxon>
        <taxon>Ricciaceae</taxon>
        <taxon>Riccia</taxon>
    </lineage>
</organism>
<feature type="region of interest" description="Disordered" evidence="1">
    <location>
        <begin position="70"/>
        <end position="91"/>
    </location>
</feature>
<feature type="compositionally biased region" description="Basic residues" evidence="1">
    <location>
        <begin position="74"/>
        <end position="87"/>
    </location>
</feature>
<keyword evidence="3" id="KW-1185">Reference proteome</keyword>
<proteinExistence type="predicted"/>
<reference evidence="2 3" key="1">
    <citation type="submission" date="2024-09" db="EMBL/GenBank/DDBJ databases">
        <title>Chromosome-scale assembly of Riccia sorocarpa.</title>
        <authorList>
            <person name="Paukszto L."/>
        </authorList>
    </citation>
    <scope>NUCLEOTIDE SEQUENCE [LARGE SCALE GENOMIC DNA]</scope>
    <source>
        <strain evidence="2">LP-2024</strain>
        <tissue evidence="2">Aerial parts of the thallus</tissue>
    </source>
</reference>